<gene>
    <name evidence="3" type="ORF">REJC140_02574</name>
</gene>
<evidence type="ECO:0000313" key="3">
    <source>
        <dbReference type="EMBL" id="CAD7028020.1"/>
    </source>
</evidence>
<dbReference type="Proteomes" id="UP000606921">
    <property type="component" value="Unassembled WGS sequence"/>
</dbReference>
<evidence type="ECO:0000256" key="1">
    <source>
        <dbReference type="SAM" id="Coils"/>
    </source>
</evidence>
<evidence type="ECO:0000256" key="2">
    <source>
        <dbReference type="SAM" id="SignalP"/>
    </source>
</evidence>
<dbReference type="EMBL" id="CABFWF030000006">
    <property type="protein sequence ID" value="CAD7028020.1"/>
    <property type="molecule type" value="Genomic_DNA"/>
</dbReference>
<proteinExistence type="predicted"/>
<comment type="caution">
    <text evidence="3">The sequence shown here is derived from an EMBL/GenBank/DDBJ whole genome shotgun (WGS) entry which is preliminary data.</text>
</comment>
<keyword evidence="1" id="KW-0175">Coiled coil</keyword>
<sequence length="204" mass="22971">MRYLPALGMAAVLMSLASCNTMSKEECRVADWAVVGDTDGAAGYDPQSRFADHVRSCSKSGSVPDQTRWYEGYQAGIRRFCTPLNGASTGEAGRTYHNVCPAETAADFMRGYSLGKRVHDLRSRINSLNSSVSSSEYEIDRLYDEMKKAADKDRRGIRDRIDDLERDRRRARRKADDLGYELSEAERDLAFFRQNPMAQLSPGY</sequence>
<accession>A0ABN7JFC8</accession>
<dbReference type="Pfam" id="PF10973">
    <property type="entry name" value="DUF2799"/>
    <property type="match status" value="1"/>
</dbReference>
<keyword evidence="2" id="KW-0732">Signal</keyword>
<keyword evidence="4" id="KW-1185">Reference proteome</keyword>
<organism evidence="3 4">
    <name type="scientific">Pseudorhizobium endolithicum</name>
    <dbReference type="NCBI Taxonomy" id="1191678"/>
    <lineage>
        <taxon>Bacteria</taxon>
        <taxon>Pseudomonadati</taxon>
        <taxon>Pseudomonadota</taxon>
        <taxon>Alphaproteobacteria</taxon>
        <taxon>Hyphomicrobiales</taxon>
        <taxon>Rhizobiaceae</taxon>
        <taxon>Rhizobium/Agrobacterium group</taxon>
        <taxon>Pseudorhizobium</taxon>
    </lineage>
</organism>
<feature type="chain" id="PRO_5045509194" description="DUF2799 domain-containing protein" evidence="2">
    <location>
        <begin position="18"/>
        <end position="204"/>
    </location>
</feature>
<evidence type="ECO:0008006" key="5">
    <source>
        <dbReference type="Google" id="ProtNLM"/>
    </source>
</evidence>
<evidence type="ECO:0000313" key="4">
    <source>
        <dbReference type="Proteomes" id="UP000606921"/>
    </source>
</evidence>
<dbReference type="InterPro" id="IPR021242">
    <property type="entry name" value="DUF2799"/>
</dbReference>
<protein>
    <recommendedName>
        <fullName evidence="5">DUF2799 domain-containing protein</fullName>
    </recommendedName>
</protein>
<name>A0ABN7JFC8_9HYPH</name>
<dbReference type="PROSITE" id="PS51257">
    <property type="entry name" value="PROKAR_LIPOPROTEIN"/>
    <property type="match status" value="1"/>
</dbReference>
<feature type="coiled-coil region" evidence="1">
    <location>
        <begin position="147"/>
        <end position="188"/>
    </location>
</feature>
<feature type="signal peptide" evidence="2">
    <location>
        <begin position="1"/>
        <end position="17"/>
    </location>
</feature>
<dbReference type="RefSeq" id="WP_142591794.1">
    <property type="nucleotide sequence ID" value="NZ_CABFWF030000006.1"/>
</dbReference>
<reference evidence="3 4" key="1">
    <citation type="submission" date="2020-11" db="EMBL/GenBank/DDBJ databases">
        <authorList>
            <person name="Lassalle F."/>
        </authorList>
    </citation>
    <scope>NUCLEOTIDE SEQUENCE [LARGE SCALE GENOMIC DNA]</scope>
    <source>
        <strain evidence="3 4">JC140</strain>
    </source>
</reference>